<keyword evidence="1" id="KW-0255">Endonuclease</keyword>
<dbReference type="AlphaFoldDB" id="A0AB36TKB0"/>
<keyword evidence="1" id="KW-0540">Nuclease</keyword>
<reference evidence="3 4" key="1">
    <citation type="submission" date="2017-09" db="EMBL/GenBank/DDBJ databases">
        <title>Evaluation of Pacific Biosciences Sequencing Technology to Finishing C. thermocellum Genome Sequences.</title>
        <authorList>
            <person name="Brown S."/>
        </authorList>
    </citation>
    <scope>NUCLEOTIDE SEQUENCE [LARGE SCALE GENOMIC DNA]</scope>
    <source>
        <strain evidence="3 4">AD2</strain>
    </source>
</reference>
<dbReference type="InterPro" id="IPR007637">
    <property type="entry name" value="Restrct_endonuc_II_DpnII-like"/>
</dbReference>
<gene>
    <name evidence="3" type="ORF">M972_112381</name>
</gene>
<keyword evidence="1" id="KW-0680">Restriction system</keyword>
<comment type="similarity">
    <text evidence="1">Belongs to the DpnII type II restriction endonuclease family.</text>
</comment>
<proteinExistence type="inferred from homology"/>
<dbReference type="GO" id="GO:0009307">
    <property type="term" value="P:DNA restriction-modification system"/>
    <property type="evidence" value="ECO:0007669"/>
    <property type="project" value="UniProtKB-UniRule"/>
</dbReference>
<dbReference type="Pfam" id="PF04556">
    <property type="entry name" value="DpnII"/>
    <property type="match status" value="1"/>
</dbReference>
<keyword evidence="1" id="KW-0378">Hydrolase</keyword>
<protein>
    <recommendedName>
        <fullName evidence="1">Type-2 restriction enzyme</fullName>
        <ecNumber evidence="1">3.1.21.4</ecNumber>
    </recommendedName>
</protein>
<organism evidence="3 4">
    <name type="scientific">Acetivibrio thermocellus AD2</name>
    <dbReference type="NCBI Taxonomy" id="1138384"/>
    <lineage>
        <taxon>Bacteria</taxon>
        <taxon>Bacillati</taxon>
        <taxon>Bacillota</taxon>
        <taxon>Clostridia</taxon>
        <taxon>Eubacteriales</taxon>
        <taxon>Oscillospiraceae</taxon>
        <taxon>Acetivibrio</taxon>
    </lineage>
</organism>
<dbReference type="Proteomes" id="UP000223596">
    <property type="component" value="Unassembled WGS sequence"/>
</dbReference>
<dbReference type="EC" id="3.1.21.4" evidence="1"/>
<dbReference type="PIRSF" id="PIRSF016080">
    <property type="entry name" value="Restrict_endonuc_II_DpmII"/>
    <property type="match status" value="1"/>
</dbReference>
<comment type="function">
    <text evidence="1">A P subtype restriction enzyme that recognizes the double-stranded unmethylated sequence 5'-GATC-3'.</text>
</comment>
<dbReference type="GO" id="GO:0009036">
    <property type="term" value="F:type II site-specific deoxyribonuclease activity"/>
    <property type="evidence" value="ECO:0007669"/>
    <property type="project" value="UniProtKB-UniRule"/>
</dbReference>
<dbReference type="EMBL" id="PDBW01000001">
    <property type="protein sequence ID" value="PFH03570.1"/>
    <property type="molecule type" value="Genomic_DNA"/>
</dbReference>
<evidence type="ECO:0000313" key="4">
    <source>
        <dbReference type="Proteomes" id="UP000223596"/>
    </source>
</evidence>
<feature type="domain" description="Restriction endonuclease type II DpnII-like" evidence="2">
    <location>
        <begin position="20"/>
        <end position="303"/>
    </location>
</feature>
<comment type="caution">
    <text evidence="3">The sequence shown here is derived from an EMBL/GenBank/DDBJ whole genome shotgun (WGS) entry which is preliminary data.</text>
</comment>
<accession>A0AB36TKB0</accession>
<evidence type="ECO:0000313" key="3">
    <source>
        <dbReference type="EMBL" id="PFH03570.1"/>
    </source>
</evidence>
<sequence>MKYSEIFKKRLGCKNTDEVFNYLLSHMKETIKGWDFFVAWEKVMNKVGSVEVVLNILNYLVGKENVVEEFKMLLGRYPEIAEVLPALLALREKSIKVVEPLADNVFNYKEYVFRKKKKYNPEEIEMLAEFAEKTGLLAMFEKKNIKSVVDYAIGVEVGLDTNARKNRSGTAMEMITELFVKKICSMNNYRYLSQATSHKIKTSFGYNVSVDKSERSFDFAIDNGHKLYLVETNYYGGGGSKLKSVAGEFTTLFSFIKKETPEHGFIWITDGKGWETAKKPLRESFDKVDYVLNLDMVQKGILEDIISQGL</sequence>
<comment type="catalytic activity">
    <reaction evidence="1">
        <text>Endonucleolytic cleavage of DNA to give specific double-stranded fragments with terminal 5'-phosphates.</text>
        <dbReference type="EC" id="3.1.21.4"/>
    </reaction>
</comment>
<evidence type="ECO:0000256" key="1">
    <source>
        <dbReference type="PIRNR" id="PIRNR016080"/>
    </source>
</evidence>
<dbReference type="GO" id="GO:0003677">
    <property type="term" value="F:DNA binding"/>
    <property type="evidence" value="ECO:0007669"/>
    <property type="project" value="UniProtKB-UniRule"/>
</dbReference>
<name>A0AB36TKB0_ACETH</name>
<dbReference type="RefSeq" id="WP_003517747.1">
    <property type="nucleotide sequence ID" value="NZ_CP013828.1"/>
</dbReference>
<evidence type="ECO:0000259" key="2">
    <source>
        <dbReference type="Pfam" id="PF04556"/>
    </source>
</evidence>
<dbReference type="InterPro" id="IPR021191">
    <property type="entry name" value="Restrct_endonuc_II_DpnII"/>
</dbReference>